<feature type="transmembrane region" description="Helical" evidence="12">
    <location>
        <begin position="25"/>
        <end position="51"/>
    </location>
</feature>
<dbReference type="InterPro" id="IPR050516">
    <property type="entry name" value="Olfactory_GPCR"/>
</dbReference>
<keyword evidence="10 11" id="KW-0807">Transducer</keyword>
<keyword evidence="7 11" id="KW-0297">G-protein coupled receptor</keyword>
<evidence type="ECO:0000256" key="2">
    <source>
        <dbReference type="ARBA" id="ARBA00022475"/>
    </source>
</evidence>
<dbReference type="PRINTS" id="PR00245">
    <property type="entry name" value="OLFACTORYR"/>
</dbReference>
<dbReference type="PRINTS" id="PR00237">
    <property type="entry name" value="GPCRRHODOPSN"/>
</dbReference>
<dbReference type="SUPFAM" id="SSF81321">
    <property type="entry name" value="Family A G protein-coupled receptor-like"/>
    <property type="match status" value="1"/>
</dbReference>
<dbReference type="Proteomes" id="UP000694569">
    <property type="component" value="Unplaced"/>
</dbReference>
<evidence type="ECO:0000256" key="12">
    <source>
        <dbReference type="RuleBase" id="RU363047"/>
    </source>
</evidence>
<keyword evidence="8 12" id="KW-0472">Membrane</keyword>
<protein>
    <recommendedName>
        <fullName evidence="12">Olfactory receptor</fullName>
    </recommendedName>
</protein>
<dbReference type="Pfam" id="PF13853">
    <property type="entry name" value="7tm_4"/>
    <property type="match status" value="1"/>
</dbReference>
<feature type="transmembrane region" description="Helical" evidence="12">
    <location>
        <begin position="273"/>
        <end position="292"/>
    </location>
</feature>
<comment type="similarity">
    <text evidence="11">Belongs to the G-protein coupled receptor 1 family.</text>
</comment>
<proteinExistence type="inferred from homology"/>
<keyword evidence="6 12" id="KW-1133">Transmembrane helix</keyword>
<dbReference type="InterPro" id="IPR017452">
    <property type="entry name" value="GPCR_Rhodpsn_7TM"/>
</dbReference>
<feature type="transmembrane region" description="Helical" evidence="12">
    <location>
        <begin position="58"/>
        <end position="78"/>
    </location>
</feature>
<dbReference type="GO" id="GO:0005886">
    <property type="term" value="C:plasma membrane"/>
    <property type="evidence" value="ECO:0007669"/>
    <property type="project" value="UniProtKB-SubCell"/>
</dbReference>
<evidence type="ECO:0000256" key="11">
    <source>
        <dbReference type="RuleBase" id="RU000688"/>
    </source>
</evidence>
<feature type="transmembrane region" description="Helical" evidence="12">
    <location>
        <begin position="98"/>
        <end position="120"/>
    </location>
</feature>
<comment type="subcellular location">
    <subcellularLocation>
        <location evidence="1 12">Cell membrane</location>
        <topology evidence="1 12">Multi-pass membrane protein</topology>
    </subcellularLocation>
</comment>
<feature type="transmembrane region" description="Helical" evidence="12">
    <location>
        <begin position="238"/>
        <end position="261"/>
    </location>
</feature>
<reference evidence="14" key="2">
    <citation type="submission" date="2025-09" db="UniProtKB">
        <authorList>
            <consortium name="Ensembl"/>
        </authorList>
    </citation>
    <scope>IDENTIFICATION</scope>
</reference>
<keyword evidence="9 11" id="KW-0675">Receptor</keyword>
<keyword evidence="4 11" id="KW-0812">Transmembrane</keyword>
<evidence type="ECO:0000256" key="7">
    <source>
        <dbReference type="ARBA" id="ARBA00023040"/>
    </source>
</evidence>
<evidence type="ECO:0000313" key="15">
    <source>
        <dbReference type="Proteomes" id="UP000694569"/>
    </source>
</evidence>
<keyword evidence="5 12" id="KW-0552">Olfaction</keyword>
<dbReference type="CDD" id="cd13954">
    <property type="entry name" value="7tmA_OR"/>
    <property type="match status" value="1"/>
</dbReference>
<evidence type="ECO:0000256" key="6">
    <source>
        <dbReference type="ARBA" id="ARBA00022989"/>
    </source>
</evidence>
<dbReference type="AlphaFoldDB" id="A0A8C5PAI1"/>
<evidence type="ECO:0000313" key="14">
    <source>
        <dbReference type="Ensembl" id="ENSLLEP00000008790.1"/>
    </source>
</evidence>
<name>A0A8C5PAI1_9ANUR</name>
<dbReference type="InterPro" id="IPR000725">
    <property type="entry name" value="Olfact_rcpt"/>
</dbReference>
<evidence type="ECO:0000256" key="4">
    <source>
        <dbReference type="ARBA" id="ARBA00022692"/>
    </source>
</evidence>
<dbReference type="GeneTree" id="ENSGT01140000282524"/>
<keyword evidence="3 12" id="KW-0716">Sensory transduction</keyword>
<dbReference type="Ensembl" id="ENSLLET00000009136.1">
    <property type="protein sequence ID" value="ENSLLEP00000008790.1"/>
    <property type="gene ID" value="ENSLLEG00000005615.1"/>
</dbReference>
<evidence type="ECO:0000256" key="5">
    <source>
        <dbReference type="ARBA" id="ARBA00022725"/>
    </source>
</evidence>
<keyword evidence="2 12" id="KW-1003">Cell membrane</keyword>
<evidence type="ECO:0000256" key="10">
    <source>
        <dbReference type="ARBA" id="ARBA00023224"/>
    </source>
</evidence>
<dbReference type="FunFam" id="1.20.1070.10:FF:000001">
    <property type="entry name" value="Olfactory receptor"/>
    <property type="match status" value="1"/>
</dbReference>
<dbReference type="GO" id="GO:0004984">
    <property type="term" value="F:olfactory receptor activity"/>
    <property type="evidence" value="ECO:0007669"/>
    <property type="project" value="InterPro"/>
</dbReference>
<feature type="transmembrane region" description="Helical" evidence="12">
    <location>
        <begin position="141"/>
        <end position="162"/>
    </location>
</feature>
<feature type="domain" description="G-protein coupled receptors family 1 profile" evidence="13">
    <location>
        <begin position="41"/>
        <end position="290"/>
    </location>
</feature>
<feature type="transmembrane region" description="Helical" evidence="12">
    <location>
        <begin position="200"/>
        <end position="226"/>
    </location>
</feature>
<evidence type="ECO:0000256" key="1">
    <source>
        <dbReference type="ARBA" id="ARBA00004651"/>
    </source>
</evidence>
<evidence type="ECO:0000256" key="8">
    <source>
        <dbReference type="ARBA" id="ARBA00023136"/>
    </source>
</evidence>
<keyword evidence="15" id="KW-1185">Reference proteome</keyword>
<evidence type="ECO:0000259" key="13">
    <source>
        <dbReference type="PROSITE" id="PS50262"/>
    </source>
</evidence>
<sequence length="311" mass="35201">MAPGNKSKPSEFTVQGFADSAQLQLLLFIIFLSIYLTIILSNFTVIVYIVLDSHLQSPMYILLCNLSIIDISYTSTILPKLLAMLFTHRRVISYNGCIAQLYFFMFFGCTEIILLAVMAYDRYAAICHPLHYYLLMSSKRCAQVASTVWTVGLLVPITHIILTSDLTFCFSNQIDHFFCDLTPLLKISCTDTSIIEIWNYIAGTIVSVNAFFLTLISYMFIISAILNIRSSFGRRKAFSTCASHVTCVIIFYGTMICMYLRPTSSHSAGQDKVFALLYIVLIPLLNPIIYTIKNEDFKNVFKKINKTVFGP</sequence>
<dbReference type="PROSITE" id="PS00237">
    <property type="entry name" value="G_PROTEIN_RECEP_F1_1"/>
    <property type="match status" value="1"/>
</dbReference>
<evidence type="ECO:0000256" key="3">
    <source>
        <dbReference type="ARBA" id="ARBA00022606"/>
    </source>
</evidence>
<evidence type="ECO:0000256" key="9">
    <source>
        <dbReference type="ARBA" id="ARBA00023170"/>
    </source>
</evidence>
<organism evidence="14 15">
    <name type="scientific">Leptobrachium leishanense</name>
    <name type="common">Leishan spiny toad</name>
    <dbReference type="NCBI Taxonomy" id="445787"/>
    <lineage>
        <taxon>Eukaryota</taxon>
        <taxon>Metazoa</taxon>
        <taxon>Chordata</taxon>
        <taxon>Craniata</taxon>
        <taxon>Vertebrata</taxon>
        <taxon>Euteleostomi</taxon>
        <taxon>Amphibia</taxon>
        <taxon>Batrachia</taxon>
        <taxon>Anura</taxon>
        <taxon>Pelobatoidea</taxon>
        <taxon>Megophryidae</taxon>
        <taxon>Leptobrachium</taxon>
    </lineage>
</organism>
<accession>A0A8C5PAI1</accession>
<dbReference type="GO" id="GO:0004930">
    <property type="term" value="F:G protein-coupled receptor activity"/>
    <property type="evidence" value="ECO:0007669"/>
    <property type="project" value="UniProtKB-KW"/>
</dbReference>
<dbReference type="Gene3D" id="1.20.1070.10">
    <property type="entry name" value="Rhodopsin 7-helix transmembrane proteins"/>
    <property type="match status" value="1"/>
</dbReference>
<dbReference type="PROSITE" id="PS50262">
    <property type="entry name" value="G_PROTEIN_RECEP_F1_2"/>
    <property type="match status" value="1"/>
</dbReference>
<reference evidence="14" key="1">
    <citation type="submission" date="2025-08" db="UniProtKB">
        <authorList>
            <consortium name="Ensembl"/>
        </authorList>
    </citation>
    <scope>IDENTIFICATION</scope>
</reference>
<dbReference type="PANTHER" id="PTHR26452">
    <property type="entry name" value="OLFACTORY RECEPTOR"/>
    <property type="match status" value="1"/>
</dbReference>
<dbReference type="InterPro" id="IPR000276">
    <property type="entry name" value="GPCR_Rhodpsn"/>
</dbReference>
<dbReference type="OrthoDB" id="5967130at2759"/>